<feature type="region of interest" description="Disordered" evidence="5">
    <location>
        <begin position="504"/>
        <end position="544"/>
    </location>
</feature>
<sequence length="544" mass="60282">MAVSQEAVLNFLLEQGGSVTNSDLLRRFKSVVDVSDPQQKASNREAFKRFVNNIAVVKDVEGVKVVVLRKRFSHLLKEKEQVVSSERQPRHASGQFLPASEGDFNQNEIRDIVPSSQRRSSSQLDLAGDQDNSQVEGKLRDTVILPKDDDENVDDDDGGSSAGLAYAPSNSTEDKGSISSDETEDNENKRISVIDIASRIETTGPAPVPKQWASGEINKGSAQKPFMLPLRYAPQSFDGIEDQEENISKPPSFENTLTSGQVHPVQPRSPHISRRILDDTGSKSPHTKRSSKLAKVNEENKYSDVVPLDSSEHAWLVSSTGGRWNHILLGLLINDYELAEKRDFICGFTALHWAAKSGNTEMIKILFEMARKGGLNLNVNVKSFGGYTPLHIAAIHDHKEVIIMLVRDYNAKVHIRDHSGRKPYQYLKQGSSMKVMCLLNDPRALNTEQTFTTKRNSKVATSLLGTTSALLGVLSDDIPFHDLAKGLKKPGSFNKFFNAPTGQKKKLKPRGSCPSIASLTEEVEEEVTEPVGKRRPTSEFFSQY</sequence>
<feature type="region of interest" description="Disordered" evidence="5">
    <location>
        <begin position="79"/>
        <end position="189"/>
    </location>
</feature>
<dbReference type="PROSITE" id="PS50088">
    <property type="entry name" value="ANK_REPEAT"/>
    <property type="match status" value="2"/>
</dbReference>
<gene>
    <name evidence="7" type="ORF">PECUL_23A024422</name>
</gene>
<evidence type="ECO:0000259" key="6">
    <source>
        <dbReference type="Pfam" id="PF25877"/>
    </source>
</evidence>
<keyword evidence="8" id="KW-1185">Reference proteome</keyword>
<keyword evidence="1" id="KW-0677">Repeat</keyword>
<evidence type="ECO:0000256" key="1">
    <source>
        <dbReference type="ARBA" id="ARBA00022737"/>
    </source>
</evidence>
<dbReference type="PANTHER" id="PTHR14491">
    <property type="entry name" value="SOSONDOWAH, ISOFORM G"/>
    <property type="match status" value="1"/>
</dbReference>
<evidence type="ECO:0000256" key="3">
    <source>
        <dbReference type="ARBA" id="ARBA00038122"/>
    </source>
</evidence>
<dbReference type="Pfam" id="PF12796">
    <property type="entry name" value="Ank_2"/>
    <property type="match status" value="1"/>
</dbReference>
<dbReference type="SMART" id="SM00248">
    <property type="entry name" value="ANK"/>
    <property type="match status" value="2"/>
</dbReference>
<evidence type="ECO:0000313" key="7">
    <source>
        <dbReference type="EMBL" id="CAH2277021.1"/>
    </source>
</evidence>
<protein>
    <submittedName>
        <fullName evidence="7">Ankyrin repeat domain-containing SOWAHA</fullName>
    </submittedName>
</protein>
<feature type="repeat" description="ANK" evidence="4">
    <location>
        <begin position="346"/>
        <end position="368"/>
    </location>
</feature>
<feature type="compositionally biased region" description="Acidic residues" evidence="5">
    <location>
        <begin position="148"/>
        <end position="158"/>
    </location>
</feature>
<dbReference type="SUPFAM" id="SSF48403">
    <property type="entry name" value="Ankyrin repeat"/>
    <property type="match status" value="1"/>
</dbReference>
<evidence type="ECO:0000256" key="2">
    <source>
        <dbReference type="ARBA" id="ARBA00023043"/>
    </source>
</evidence>
<dbReference type="InterPro" id="IPR058889">
    <property type="entry name" value="WHD_SOWAHA-C"/>
</dbReference>
<feature type="region of interest" description="Disordered" evidence="5">
    <location>
        <begin position="257"/>
        <end position="296"/>
    </location>
</feature>
<reference evidence="7" key="1">
    <citation type="submission" date="2022-03" db="EMBL/GenBank/DDBJ databases">
        <authorList>
            <person name="Alioto T."/>
            <person name="Alioto T."/>
            <person name="Gomez Garrido J."/>
        </authorList>
    </citation>
    <scope>NUCLEOTIDE SEQUENCE</scope>
</reference>
<evidence type="ECO:0000313" key="8">
    <source>
        <dbReference type="Proteomes" id="UP001295444"/>
    </source>
</evidence>
<dbReference type="InterPro" id="IPR002110">
    <property type="entry name" value="Ankyrin_rpt"/>
</dbReference>
<dbReference type="EMBL" id="OW240914">
    <property type="protein sequence ID" value="CAH2277021.1"/>
    <property type="molecule type" value="Genomic_DNA"/>
</dbReference>
<feature type="domain" description="SOWAHA-C winged helix-turn-helix" evidence="6">
    <location>
        <begin position="3"/>
        <end position="86"/>
    </location>
</feature>
<dbReference type="InterPro" id="IPR036770">
    <property type="entry name" value="Ankyrin_rpt-contain_sf"/>
</dbReference>
<dbReference type="PROSITE" id="PS50297">
    <property type="entry name" value="ANK_REP_REGION"/>
    <property type="match status" value="2"/>
</dbReference>
<keyword evidence="2 4" id="KW-0040">ANK repeat</keyword>
<comment type="similarity">
    <text evidence="3">Belongs to the SOWAH family.</text>
</comment>
<evidence type="ECO:0000256" key="4">
    <source>
        <dbReference type="PROSITE-ProRule" id="PRU00023"/>
    </source>
</evidence>
<proteinExistence type="inferred from homology"/>
<dbReference type="PANTHER" id="PTHR14491:SF2">
    <property type="entry name" value="ANKYRIN REPEAT DOMAIN-CONTAINING PROTEIN SOWAHA"/>
    <property type="match status" value="1"/>
</dbReference>
<accession>A0AAD1RS07</accession>
<organism evidence="7 8">
    <name type="scientific">Pelobates cultripes</name>
    <name type="common">Western spadefoot toad</name>
    <dbReference type="NCBI Taxonomy" id="61616"/>
    <lineage>
        <taxon>Eukaryota</taxon>
        <taxon>Metazoa</taxon>
        <taxon>Chordata</taxon>
        <taxon>Craniata</taxon>
        <taxon>Vertebrata</taxon>
        <taxon>Euteleostomi</taxon>
        <taxon>Amphibia</taxon>
        <taxon>Batrachia</taxon>
        <taxon>Anura</taxon>
        <taxon>Pelobatoidea</taxon>
        <taxon>Pelobatidae</taxon>
        <taxon>Pelobates</taxon>
    </lineage>
</organism>
<dbReference type="Gene3D" id="1.25.40.20">
    <property type="entry name" value="Ankyrin repeat-containing domain"/>
    <property type="match status" value="1"/>
</dbReference>
<evidence type="ECO:0000256" key="5">
    <source>
        <dbReference type="SAM" id="MobiDB-lite"/>
    </source>
</evidence>
<dbReference type="AlphaFoldDB" id="A0AAD1RS07"/>
<dbReference type="Proteomes" id="UP001295444">
    <property type="component" value="Chromosome 03"/>
</dbReference>
<name>A0AAD1RS07_PELCU</name>
<dbReference type="Pfam" id="PF25877">
    <property type="entry name" value="WHD_SOWAH"/>
    <property type="match status" value="1"/>
</dbReference>
<feature type="repeat" description="ANK" evidence="4">
    <location>
        <begin position="385"/>
        <end position="418"/>
    </location>
</feature>